<comment type="function">
    <text evidence="7">Pyrophosphatase that catalyzes the hydrolysis of nucleoside triphosphates to their monophosphate derivatives, with a high preference for the non-canonical purine nucleotides XTP (xanthosine triphosphate), dITP (deoxyinosine triphosphate) and ITP. Seems to function as a house-cleaning enzyme that removes non-canonical purine nucleotides from the nucleotide pool, thus preventing their incorporation into DNA/RNA and avoiding chromosomal lesions.</text>
</comment>
<proteinExistence type="inferred from homology"/>
<comment type="subunit">
    <text evidence="7">Homodimer.</text>
</comment>
<dbReference type="SUPFAM" id="SSF52972">
    <property type="entry name" value="ITPase-like"/>
    <property type="match status" value="1"/>
</dbReference>
<comment type="catalytic activity">
    <reaction evidence="7">
        <text>ITP + H2O = IMP + diphosphate + H(+)</text>
        <dbReference type="Rhea" id="RHEA:29399"/>
        <dbReference type="ChEBI" id="CHEBI:15377"/>
        <dbReference type="ChEBI" id="CHEBI:15378"/>
        <dbReference type="ChEBI" id="CHEBI:33019"/>
        <dbReference type="ChEBI" id="CHEBI:58053"/>
        <dbReference type="ChEBI" id="CHEBI:61402"/>
        <dbReference type="EC" id="3.6.1.66"/>
    </reaction>
</comment>
<dbReference type="RefSeq" id="WP_376845177.1">
    <property type="nucleotide sequence ID" value="NZ_JBHSFW010000001.1"/>
</dbReference>
<dbReference type="NCBIfam" id="TIGR00042">
    <property type="entry name" value="RdgB/HAM1 family non-canonical purine NTP pyrophosphatase"/>
    <property type="match status" value="1"/>
</dbReference>
<dbReference type="PANTHER" id="PTHR11067">
    <property type="entry name" value="INOSINE TRIPHOSPHATE PYROPHOSPHATASE/HAM1 PROTEIN"/>
    <property type="match status" value="1"/>
</dbReference>
<comment type="catalytic activity">
    <reaction evidence="7">
        <text>dITP + H2O = dIMP + diphosphate + H(+)</text>
        <dbReference type="Rhea" id="RHEA:28342"/>
        <dbReference type="ChEBI" id="CHEBI:15377"/>
        <dbReference type="ChEBI" id="CHEBI:15378"/>
        <dbReference type="ChEBI" id="CHEBI:33019"/>
        <dbReference type="ChEBI" id="CHEBI:61194"/>
        <dbReference type="ChEBI" id="CHEBI:61382"/>
        <dbReference type="EC" id="3.6.1.66"/>
    </reaction>
</comment>
<evidence type="ECO:0000313" key="10">
    <source>
        <dbReference type="Proteomes" id="UP001596022"/>
    </source>
</evidence>
<evidence type="ECO:0000256" key="2">
    <source>
        <dbReference type="ARBA" id="ARBA00022723"/>
    </source>
</evidence>
<keyword evidence="4 7" id="KW-0378">Hydrolase</keyword>
<comment type="cofactor">
    <cofactor evidence="7">
        <name>Mg(2+)</name>
        <dbReference type="ChEBI" id="CHEBI:18420"/>
    </cofactor>
    <text evidence="7">Binds 1 Mg(2+) ion per subunit.</text>
</comment>
<keyword evidence="2 7" id="KW-0479">Metal-binding</keyword>
<dbReference type="InterPro" id="IPR029001">
    <property type="entry name" value="ITPase-like_fam"/>
</dbReference>
<dbReference type="InterPro" id="IPR002637">
    <property type="entry name" value="RdgB/HAM1"/>
</dbReference>
<keyword evidence="10" id="KW-1185">Reference proteome</keyword>
<comment type="catalytic activity">
    <reaction evidence="7">
        <text>XTP + H2O = XMP + diphosphate + H(+)</text>
        <dbReference type="Rhea" id="RHEA:28610"/>
        <dbReference type="ChEBI" id="CHEBI:15377"/>
        <dbReference type="ChEBI" id="CHEBI:15378"/>
        <dbReference type="ChEBI" id="CHEBI:33019"/>
        <dbReference type="ChEBI" id="CHEBI:57464"/>
        <dbReference type="ChEBI" id="CHEBI:61314"/>
        <dbReference type="EC" id="3.6.1.66"/>
    </reaction>
</comment>
<organism evidence="9 10">
    <name type="scientific">Camelliibacillus cellulosilyticus</name>
    <dbReference type="NCBI Taxonomy" id="2174486"/>
    <lineage>
        <taxon>Bacteria</taxon>
        <taxon>Bacillati</taxon>
        <taxon>Bacillota</taxon>
        <taxon>Bacilli</taxon>
        <taxon>Bacillales</taxon>
        <taxon>Sporolactobacillaceae</taxon>
        <taxon>Camelliibacillus</taxon>
    </lineage>
</organism>
<feature type="binding site" evidence="7">
    <location>
        <begin position="181"/>
        <end position="182"/>
    </location>
    <ligand>
        <name>substrate</name>
    </ligand>
</feature>
<feature type="active site" description="Proton acceptor" evidence="7">
    <location>
        <position position="70"/>
    </location>
</feature>
<dbReference type="EC" id="3.6.1.66" evidence="7"/>
<name>A0ABV9GJE3_9BACL</name>
<comment type="similarity">
    <text evidence="1 7 8">Belongs to the HAM1 NTPase family.</text>
</comment>
<comment type="caution">
    <text evidence="9">The sequence shown here is derived from an EMBL/GenBank/DDBJ whole genome shotgun (WGS) entry which is preliminary data.</text>
</comment>
<evidence type="ECO:0000256" key="4">
    <source>
        <dbReference type="ARBA" id="ARBA00022801"/>
    </source>
</evidence>
<evidence type="ECO:0000313" key="9">
    <source>
        <dbReference type="EMBL" id="MFC4618176.1"/>
    </source>
</evidence>
<dbReference type="Pfam" id="PF01725">
    <property type="entry name" value="Ham1p_like"/>
    <property type="match status" value="1"/>
</dbReference>
<feature type="binding site" evidence="7">
    <location>
        <begin position="153"/>
        <end position="156"/>
    </location>
    <ligand>
        <name>substrate</name>
    </ligand>
</feature>
<keyword evidence="5 7" id="KW-0460">Magnesium</keyword>
<dbReference type="CDD" id="cd00515">
    <property type="entry name" value="HAM1"/>
    <property type="match status" value="1"/>
</dbReference>
<dbReference type="Proteomes" id="UP001596022">
    <property type="component" value="Unassembled WGS sequence"/>
</dbReference>
<evidence type="ECO:0000256" key="5">
    <source>
        <dbReference type="ARBA" id="ARBA00022842"/>
    </source>
</evidence>
<evidence type="ECO:0000256" key="8">
    <source>
        <dbReference type="RuleBase" id="RU003781"/>
    </source>
</evidence>
<sequence>MKTMIIASKNAGKIEEFKALFHPAGFEVLSLLDLKDAPDVEETGQTFKENARLKAEAIAEKYGCYALADDSGLVIDALDGRPGVYSARYAGESKDDQMNIEKVLSELDGVPTERRTAHFCCVLAVATPNGPTFYAEGKCEGLIAETPKGNNGFGYDPIFFLPDKNRTFAELTSVEKNTVSHRAMALQQLEKLLPGLAGEDR</sequence>
<keyword evidence="6 7" id="KW-0546">Nucleotide metabolism</keyword>
<feature type="binding site" evidence="7">
    <location>
        <position position="176"/>
    </location>
    <ligand>
        <name>substrate</name>
    </ligand>
</feature>
<dbReference type="GO" id="GO:0036220">
    <property type="term" value="F:ITP diphosphatase activity"/>
    <property type="evidence" value="ECO:0007669"/>
    <property type="project" value="UniProtKB-EC"/>
</dbReference>
<gene>
    <name evidence="9" type="ORF">ACFO4N_05475</name>
</gene>
<dbReference type="InterPro" id="IPR020922">
    <property type="entry name" value="dITP/XTP_pyrophosphatase"/>
</dbReference>
<reference evidence="10" key="1">
    <citation type="journal article" date="2019" name="Int. J. Syst. Evol. Microbiol.">
        <title>The Global Catalogue of Microorganisms (GCM) 10K type strain sequencing project: providing services to taxonomists for standard genome sequencing and annotation.</title>
        <authorList>
            <consortium name="The Broad Institute Genomics Platform"/>
            <consortium name="The Broad Institute Genome Sequencing Center for Infectious Disease"/>
            <person name="Wu L."/>
            <person name="Ma J."/>
        </authorList>
    </citation>
    <scope>NUCLEOTIDE SEQUENCE [LARGE SCALE GENOMIC DNA]</scope>
    <source>
        <strain evidence="10">CGMCC 1.16306</strain>
    </source>
</reference>
<dbReference type="PANTHER" id="PTHR11067:SF9">
    <property type="entry name" value="INOSINE TRIPHOSPHATE PYROPHOSPHATASE"/>
    <property type="match status" value="1"/>
</dbReference>
<evidence type="ECO:0000256" key="1">
    <source>
        <dbReference type="ARBA" id="ARBA00008023"/>
    </source>
</evidence>
<feature type="binding site" evidence="7">
    <location>
        <position position="41"/>
    </location>
    <ligand>
        <name>Mg(2+)</name>
        <dbReference type="ChEBI" id="CHEBI:18420"/>
    </ligand>
</feature>
<evidence type="ECO:0000256" key="7">
    <source>
        <dbReference type="HAMAP-Rule" id="MF_01405"/>
    </source>
</evidence>
<accession>A0ABV9GJE3</accession>
<evidence type="ECO:0000256" key="3">
    <source>
        <dbReference type="ARBA" id="ARBA00022741"/>
    </source>
</evidence>
<feature type="binding site" evidence="7">
    <location>
        <position position="71"/>
    </location>
    <ligand>
        <name>substrate</name>
    </ligand>
</feature>
<protein>
    <recommendedName>
        <fullName evidence="7">dITP/XTP pyrophosphatase</fullName>
        <ecNumber evidence="7">3.6.1.66</ecNumber>
    </recommendedName>
    <alternativeName>
        <fullName evidence="7">Non-canonical purine NTP pyrophosphatase</fullName>
    </alternativeName>
    <alternativeName>
        <fullName evidence="7">Non-standard purine NTP pyrophosphatase</fullName>
    </alternativeName>
    <alternativeName>
        <fullName evidence="7">Nucleoside-triphosphate diphosphatase</fullName>
    </alternativeName>
    <alternativeName>
        <fullName evidence="7">Nucleoside-triphosphate pyrophosphatase</fullName>
        <shortName evidence="7">NTPase</shortName>
    </alternativeName>
</protein>
<feature type="binding site" evidence="7">
    <location>
        <position position="70"/>
    </location>
    <ligand>
        <name>Mg(2+)</name>
        <dbReference type="ChEBI" id="CHEBI:18420"/>
    </ligand>
</feature>
<evidence type="ECO:0000256" key="6">
    <source>
        <dbReference type="ARBA" id="ARBA00023080"/>
    </source>
</evidence>
<dbReference type="HAMAP" id="MF_01405">
    <property type="entry name" value="Non_canon_purine_NTPase"/>
    <property type="match status" value="1"/>
</dbReference>
<feature type="binding site" evidence="7">
    <location>
        <begin position="8"/>
        <end position="13"/>
    </location>
    <ligand>
        <name>substrate</name>
    </ligand>
</feature>
<dbReference type="EMBL" id="JBHSFW010000001">
    <property type="protein sequence ID" value="MFC4618176.1"/>
    <property type="molecule type" value="Genomic_DNA"/>
</dbReference>
<dbReference type="NCBIfam" id="NF011397">
    <property type="entry name" value="PRK14822.1"/>
    <property type="match status" value="1"/>
</dbReference>
<keyword evidence="3 7" id="KW-0547">Nucleotide-binding</keyword>
<dbReference type="Gene3D" id="3.90.950.10">
    <property type="match status" value="1"/>
</dbReference>